<dbReference type="HOGENOM" id="CLU_040914_0_0_0"/>
<dbReference type="TCDB" id="1.B.80.1.3">
    <property type="family name" value="the putative trans-outer membrane electron flow porin (tom-ef) family"/>
</dbReference>
<protein>
    <recommendedName>
        <fullName evidence="4">PEP-CTERM system associated protein</fullName>
    </recommendedName>
</protein>
<dbReference type="InParanoid" id="D4H4R8"/>
<keyword evidence="3" id="KW-1185">Reference proteome</keyword>
<dbReference type="STRING" id="522772.Dacet_0675"/>
<evidence type="ECO:0000256" key="1">
    <source>
        <dbReference type="SAM" id="SignalP"/>
    </source>
</evidence>
<sequence precursor="true">MFKRMIFLSCAFLTFMLMHVSSASAENMVTPDLWSYHVNAGKISQATEGLSIGETSLYLTLTTRYRYSSNDYANDSDIYQYLKTNFDEVRVGTGTISGKLYFRVAEDLDSDDNQDWSDSSYYFYRDALDKELQENDLAPRLYYGNLVFSDFLEGTKLVLGRQYVDNLNNFHIDGGAASYSYGEKLDVYIYGGMTVSYFYENDDDYLYGGGITAKPFENTSIQVEGNKLEVEDMGDDMLSAKISQQLPFGYAYVKYDQINDADLFEAAGNFRIEKTRTSLRLKYSGQYNKIDVSDSSYVVNPFTYSLMDSEKFSKYKININQQIINMLSLDLGGEFKQIDGDLNRYNREYNKYTVAVNIDELFQGNFIRISAEMMDFDDYYSTDEEKVRFGFQMSQRVSEKIDVWTGIDHQSFVYDYEDDEYKESVTVYYIGTEWRPLGFLSCSLDLSAEDTEMYEDLSDDLNTNYTAEAHLSLMF</sequence>
<dbReference type="PaxDb" id="522772-Dacet_0675"/>
<dbReference type="EMBL" id="CP001968">
    <property type="protein sequence ID" value="ADD67462.1"/>
    <property type="molecule type" value="Genomic_DNA"/>
</dbReference>
<dbReference type="Proteomes" id="UP000002012">
    <property type="component" value="Chromosome"/>
</dbReference>
<dbReference type="OrthoDB" id="9811852at2"/>
<dbReference type="RefSeq" id="WP_013010003.1">
    <property type="nucleotide sequence ID" value="NC_013943.1"/>
</dbReference>
<keyword evidence="1" id="KW-0732">Signal</keyword>
<evidence type="ECO:0000313" key="2">
    <source>
        <dbReference type="EMBL" id="ADD67462.1"/>
    </source>
</evidence>
<dbReference type="eggNOG" id="ENOG5033CI6">
    <property type="taxonomic scope" value="Bacteria"/>
</dbReference>
<name>D4H4R8_DENA2</name>
<organism evidence="2 3">
    <name type="scientific">Denitrovibrio acetiphilus (strain DSM 12809 / NBRC 114555 / N2460)</name>
    <dbReference type="NCBI Taxonomy" id="522772"/>
    <lineage>
        <taxon>Bacteria</taxon>
        <taxon>Pseudomonadati</taxon>
        <taxon>Deferribacterota</taxon>
        <taxon>Deferribacteres</taxon>
        <taxon>Deferribacterales</taxon>
        <taxon>Geovibrionaceae</taxon>
        <taxon>Denitrovibrio</taxon>
    </lineage>
</organism>
<proteinExistence type="predicted"/>
<feature type="signal peptide" evidence="1">
    <location>
        <begin position="1"/>
        <end position="25"/>
    </location>
</feature>
<reference evidence="2 3" key="1">
    <citation type="journal article" date="2010" name="Stand. Genomic Sci.">
        <title>Complete genome sequence of Denitrovibrio acetiphilus type strain (N2460).</title>
        <authorList>
            <person name="Kiss H."/>
            <person name="Lang E."/>
            <person name="Lapidus A."/>
            <person name="Copeland A."/>
            <person name="Nolan M."/>
            <person name="Glavina Del Rio T."/>
            <person name="Chen F."/>
            <person name="Lucas S."/>
            <person name="Tice H."/>
            <person name="Cheng J.F."/>
            <person name="Han C."/>
            <person name="Goodwin L."/>
            <person name="Pitluck S."/>
            <person name="Liolios K."/>
            <person name="Pati A."/>
            <person name="Ivanova N."/>
            <person name="Mavromatis K."/>
            <person name="Chen A."/>
            <person name="Palaniappan K."/>
            <person name="Land M."/>
            <person name="Hauser L."/>
            <person name="Chang Y.J."/>
            <person name="Jeffries C.D."/>
            <person name="Detter J.C."/>
            <person name="Brettin T."/>
            <person name="Spring S."/>
            <person name="Rohde M."/>
            <person name="Goker M."/>
            <person name="Woyke T."/>
            <person name="Bristow J."/>
            <person name="Eisen J.A."/>
            <person name="Markowitz V."/>
            <person name="Hugenholtz P."/>
            <person name="Kyrpides N.C."/>
            <person name="Klenk H.P."/>
        </authorList>
    </citation>
    <scope>NUCLEOTIDE SEQUENCE [LARGE SCALE GENOMIC DNA]</scope>
    <source>
        <strain evidence="3">DSM 12809 / NBRC 114555 / N2460</strain>
    </source>
</reference>
<evidence type="ECO:0008006" key="4">
    <source>
        <dbReference type="Google" id="ProtNLM"/>
    </source>
</evidence>
<feature type="chain" id="PRO_5003057643" description="PEP-CTERM system associated protein" evidence="1">
    <location>
        <begin position="26"/>
        <end position="475"/>
    </location>
</feature>
<dbReference type="KEGG" id="dap:Dacet_0675"/>
<gene>
    <name evidence="2" type="ordered locus">Dacet_0675</name>
</gene>
<dbReference type="AlphaFoldDB" id="D4H4R8"/>
<accession>D4H4R8</accession>
<evidence type="ECO:0000313" key="3">
    <source>
        <dbReference type="Proteomes" id="UP000002012"/>
    </source>
</evidence>